<comment type="caution">
    <text evidence="2">The sequence shown here is derived from an EMBL/GenBank/DDBJ whole genome shotgun (WGS) entry which is preliminary data.</text>
</comment>
<accession>A0A161Z6S4</accession>
<evidence type="ECO:0000256" key="1">
    <source>
        <dbReference type="SAM" id="SignalP"/>
    </source>
</evidence>
<evidence type="ECO:0008006" key="4">
    <source>
        <dbReference type="Google" id="ProtNLM"/>
    </source>
</evidence>
<organism evidence="2 3">
    <name type="scientific">Nocardia terpenica</name>
    <dbReference type="NCBI Taxonomy" id="455432"/>
    <lineage>
        <taxon>Bacteria</taxon>
        <taxon>Bacillati</taxon>
        <taxon>Actinomycetota</taxon>
        <taxon>Actinomycetes</taxon>
        <taxon>Mycobacteriales</taxon>
        <taxon>Nocardiaceae</taxon>
        <taxon>Nocardia</taxon>
    </lineage>
</organism>
<evidence type="ECO:0000313" key="2">
    <source>
        <dbReference type="EMBL" id="KZM75734.1"/>
    </source>
</evidence>
<gene>
    <name evidence="2" type="ORF">AWN90_20570</name>
</gene>
<feature type="chain" id="PRO_5007831222" description="DUF4333 domain-containing protein" evidence="1">
    <location>
        <begin position="23"/>
        <end position="142"/>
    </location>
</feature>
<keyword evidence="1" id="KW-0732">Signal</keyword>
<sequence length="142" mass="15043">MLATAGLISVAAMMAAAPMAHAATDSIKVTNAKHTAGPNDSSVVEVTGTATCAPSDEKAVVNVEAQVKTDRQEMVNNDPDPFGTADNTELEEVRITCDGKSHKWTATTHAVENPPINEITEIYAKLDHSGTTLASVDWKPRK</sequence>
<dbReference type="AlphaFoldDB" id="A0A161Z6S4"/>
<name>A0A161Z6S4_9NOCA</name>
<proteinExistence type="predicted"/>
<keyword evidence="3" id="KW-1185">Reference proteome</keyword>
<feature type="signal peptide" evidence="1">
    <location>
        <begin position="1"/>
        <end position="22"/>
    </location>
</feature>
<dbReference type="Proteomes" id="UP000076512">
    <property type="component" value="Unassembled WGS sequence"/>
</dbReference>
<evidence type="ECO:0000313" key="3">
    <source>
        <dbReference type="Proteomes" id="UP000076512"/>
    </source>
</evidence>
<reference evidence="2 3" key="1">
    <citation type="submission" date="2016-04" db="EMBL/GenBank/DDBJ databases">
        <authorList>
            <person name="Evans L.H."/>
            <person name="Alamgir A."/>
            <person name="Owens N."/>
            <person name="Weber N.D."/>
            <person name="Virtaneva K."/>
            <person name="Barbian K."/>
            <person name="Babar A."/>
            <person name="Rosenke K."/>
        </authorList>
    </citation>
    <scope>NUCLEOTIDE SEQUENCE [LARGE SCALE GENOMIC DNA]</scope>
    <source>
        <strain evidence="2 3">IFM 0406</strain>
    </source>
</reference>
<protein>
    <recommendedName>
        <fullName evidence="4">DUF4333 domain-containing protein</fullName>
    </recommendedName>
</protein>
<dbReference type="EMBL" id="LWGR01000003">
    <property type="protein sequence ID" value="KZM75734.1"/>
    <property type="molecule type" value="Genomic_DNA"/>
</dbReference>